<evidence type="ECO:0000256" key="7">
    <source>
        <dbReference type="ARBA" id="ARBA00022786"/>
    </source>
</evidence>
<sequence>MSSKSCHHIHNFKKKSSQLDTLKWIHAVFVVSDNPKSRKAKICNSYCRTCRKRGPILHACLECVYFGCHKHIRDHVKHQKHIFSMEITYGQLHCASCNDYIYDTEIDEITMENKMQSITFRKRLFEWTSWNATEEERDLLKHKTKKICITPESTIGLRGLLNLGKTCFVNCIIQALIHTPFLRDYFLTERHSCNSISGACLVCEVSKIFQEFYRGSRIPLALHELLHLTWIHSAHLAGYKHQDAHEFFIATLNVLHKHYLDSMPKISGNVQCESEKCPCIIDQIFSGGLQSDLVCKKCNRVSTKIDPIWDCSLDLGPVTLGGRQPSSLYECLERFTKAEHLGLIFCSNCQSDEEFTKQFTMKTLPVVVSFHLKRFQHYNEIEKKISTVISFPEMLDMTPFMSRNEDQSPFPIDNRYSLFAVIIHLGPSINIGHYIAYVRQQHDYWYKCDDEVITRANLKEVLASEGYLLFYHKHVLGYE</sequence>
<organism evidence="18 19">
    <name type="scientific">Psylliodes chrysocephalus</name>
    <dbReference type="NCBI Taxonomy" id="3402493"/>
    <lineage>
        <taxon>Eukaryota</taxon>
        <taxon>Metazoa</taxon>
        <taxon>Ecdysozoa</taxon>
        <taxon>Arthropoda</taxon>
        <taxon>Hexapoda</taxon>
        <taxon>Insecta</taxon>
        <taxon>Pterygota</taxon>
        <taxon>Neoptera</taxon>
        <taxon>Endopterygota</taxon>
        <taxon>Coleoptera</taxon>
        <taxon>Polyphaga</taxon>
        <taxon>Cucujiformia</taxon>
        <taxon>Chrysomeloidea</taxon>
        <taxon>Chrysomelidae</taxon>
        <taxon>Galerucinae</taxon>
        <taxon>Alticini</taxon>
        <taxon>Psylliodes</taxon>
    </lineage>
</organism>
<evidence type="ECO:0000259" key="16">
    <source>
        <dbReference type="PROSITE" id="PS50235"/>
    </source>
</evidence>
<evidence type="ECO:0000256" key="3">
    <source>
        <dbReference type="ARBA" id="ARBA00012759"/>
    </source>
</evidence>
<evidence type="ECO:0000256" key="2">
    <source>
        <dbReference type="ARBA" id="ARBA00004123"/>
    </source>
</evidence>
<evidence type="ECO:0000256" key="12">
    <source>
        <dbReference type="ARBA" id="ARBA00023163"/>
    </source>
</evidence>
<dbReference type="GO" id="GO:0006508">
    <property type="term" value="P:proteolysis"/>
    <property type="evidence" value="ECO:0007669"/>
    <property type="project" value="UniProtKB-KW"/>
</dbReference>
<dbReference type="SUPFAM" id="SSF54001">
    <property type="entry name" value="Cysteine proteinases"/>
    <property type="match status" value="1"/>
</dbReference>
<dbReference type="InterPro" id="IPR001394">
    <property type="entry name" value="Peptidase_C19_UCH"/>
</dbReference>
<keyword evidence="11" id="KW-0805">Transcription regulation</keyword>
<proteinExistence type="inferred from homology"/>
<dbReference type="PROSITE" id="PS50271">
    <property type="entry name" value="ZF_UBP"/>
    <property type="match status" value="1"/>
</dbReference>
<keyword evidence="10" id="KW-0862">Zinc</keyword>
<comment type="similarity">
    <text evidence="14">Belongs to the peptidase C19 family. UBP8 subfamily.</text>
</comment>
<evidence type="ECO:0000256" key="6">
    <source>
        <dbReference type="ARBA" id="ARBA00022771"/>
    </source>
</evidence>
<dbReference type="Gene3D" id="3.90.70.10">
    <property type="entry name" value="Cysteine proteinases"/>
    <property type="match status" value="1"/>
</dbReference>
<accession>A0A9P0D6F0</accession>
<feature type="domain" description="USP" evidence="16">
    <location>
        <begin position="158"/>
        <end position="474"/>
    </location>
</feature>
<keyword evidence="9" id="KW-0788">Thiol protease</keyword>
<dbReference type="InterPro" id="IPR028889">
    <property type="entry name" value="USP"/>
</dbReference>
<keyword evidence="4" id="KW-0645">Protease</keyword>
<evidence type="ECO:0000256" key="13">
    <source>
        <dbReference type="ARBA" id="ARBA00023242"/>
    </source>
</evidence>
<evidence type="ECO:0000256" key="9">
    <source>
        <dbReference type="ARBA" id="ARBA00022807"/>
    </source>
</evidence>
<dbReference type="Gene3D" id="3.30.40.10">
    <property type="entry name" value="Zinc/RING finger domain, C3HC4 (zinc finger)"/>
    <property type="match status" value="1"/>
</dbReference>
<dbReference type="InterPro" id="IPR038765">
    <property type="entry name" value="Papain-like_cys_pep_sf"/>
</dbReference>
<evidence type="ECO:0000256" key="11">
    <source>
        <dbReference type="ARBA" id="ARBA00023015"/>
    </source>
</evidence>
<dbReference type="PANTHER" id="PTHR21646:SF33">
    <property type="entry name" value="UBIQUITIN CARBOXYL-TERMINAL HYDROLASE 22"/>
    <property type="match status" value="1"/>
</dbReference>
<dbReference type="PROSITE" id="PS00973">
    <property type="entry name" value="USP_2"/>
    <property type="match status" value="1"/>
</dbReference>
<dbReference type="EC" id="3.4.19.12" evidence="3"/>
<dbReference type="Proteomes" id="UP001153636">
    <property type="component" value="Chromosome 6"/>
</dbReference>
<comment type="catalytic activity">
    <reaction evidence="1">
        <text>Thiol-dependent hydrolysis of ester, thioester, amide, peptide and isopeptide bonds formed by the C-terminal Gly of ubiquitin (a 76-residue protein attached to proteins as an intracellular targeting signal).</text>
        <dbReference type="EC" id="3.4.19.12"/>
    </reaction>
</comment>
<keyword evidence="12" id="KW-0804">Transcription</keyword>
<evidence type="ECO:0000256" key="8">
    <source>
        <dbReference type="ARBA" id="ARBA00022801"/>
    </source>
</evidence>
<dbReference type="GO" id="GO:0005634">
    <property type="term" value="C:nucleus"/>
    <property type="evidence" value="ECO:0007669"/>
    <property type="project" value="UniProtKB-SubCell"/>
</dbReference>
<dbReference type="GO" id="GO:0004843">
    <property type="term" value="F:cysteine-type deubiquitinase activity"/>
    <property type="evidence" value="ECO:0007669"/>
    <property type="project" value="UniProtKB-EC"/>
</dbReference>
<evidence type="ECO:0000256" key="1">
    <source>
        <dbReference type="ARBA" id="ARBA00000707"/>
    </source>
</evidence>
<dbReference type="PANTHER" id="PTHR21646">
    <property type="entry name" value="UBIQUITIN CARBOXYL-TERMINAL HYDROLASE"/>
    <property type="match status" value="1"/>
</dbReference>
<dbReference type="Pfam" id="PF00443">
    <property type="entry name" value="UCH"/>
    <property type="match status" value="1"/>
</dbReference>
<evidence type="ECO:0000313" key="18">
    <source>
        <dbReference type="EMBL" id="CAH1112286.1"/>
    </source>
</evidence>
<dbReference type="InterPro" id="IPR018200">
    <property type="entry name" value="USP_CS"/>
</dbReference>
<evidence type="ECO:0000256" key="5">
    <source>
        <dbReference type="ARBA" id="ARBA00022723"/>
    </source>
</evidence>
<comment type="subcellular location">
    <subcellularLocation>
        <location evidence="2">Nucleus</location>
    </subcellularLocation>
</comment>
<dbReference type="OrthoDB" id="47475at2759"/>
<evidence type="ECO:0000313" key="19">
    <source>
        <dbReference type="Proteomes" id="UP001153636"/>
    </source>
</evidence>
<protein>
    <recommendedName>
        <fullName evidence="3">ubiquitinyl hydrolase 1</fullName>
        <ecNumber evidence="3">3.4.19.12</ecNumber>
    </recommendedName>
</protein>
<dbReference type="PROSITE" id="PS50235">
    <property type="entry name" value="USP_3"/>
    <property type="match status" value="1"/>
</dbReference>
<keyword evidence="6 15" id="KW-0863">Zinc-finger</keyword>
<dbReference type="GO" id="GO:0016579">
    <property type="term" value="P:protein deubiquitination"/>
    <property type="evidence" value="ECO:0007669"/>
    <property type="project" value="InterPro"/>
</dbReference>
<feature type="domain" description="UBP-type" evidence="17">
    <location>
        <begin position="25"/>
        <end position="120"/>
    </location>
</feature>
<name>A0A9P0D6F0_9CUCU</name>
<evidence type="ECO:0000256" key="14">
    <source>
        <dbReference type="ARBA" id="ARBA00038490"/>
    </source>
</evidence>
<dbReference type="InterPro" id="IPR050185">
    <property type="entry name" value="Ub_carboxyl-term_hydrolase"/>
</dbReference>
<dbReference type="SUPFAM" id="SSF57850">
    <property type="entry name" value="RING/U-box"/>
    <property type="match status" value="1"/>
</dbReference>
<evidence type="ECO:0000256" key="15">
    <source>
        <dbReference type="PROSITE-ProRule" id="PRU00502"/>
    </source>
</evidence>
<dbReference type="InterPro" id="IPR013083">
    <property type="entry name" value="Znf_RING/FYVE/PHD"/>
</dbReference>
<dbReference type="InterPro" id="IPR001607">
    <property type="entry name" value="Znf_UBP"/>
</dbReference>
<gene>
    <name evidence="18" type="ORF">PSYICH_LOCUS12781</name>
</gene>
<evidence type="ECO:0000259" key="17">
    <source>
        <dbReference type="PROSITE" id="PS50271"/>
    </source>
</evidence>
<dbReference type="GO" id="GO:0008270">
    <property type="term" value="F:zinc ion binding"/>
    <property type="evidence" value="ECO:0007669"/>
    <property type="project" value="UniProtKB-KW"/>
</dbReference>
<keyword evidence="5" id="KW-0479">Metal-binding</keyword>
<keyword evidence="13" id="KW-0539">Nucleus</keyword>
<reference evidence="18" key="1">
    <citation type="submission" date="2022-01" db="EMBL/GenBank/DDBJ databases">
        <authorList>
            <person name="King R."/>
        </authorList>
    </citation>
    <scope>NUCLEOTIDE SEQUENCE</scope>
</reference>
<evidence type="ECO:0000256" key="4">
    <source>
        <dbReference type="ARBA" id="ARBA00022670"/>
    </source>
</evidence>
<dbReference type="EMBL" id="OV651818">
    <property type="protein sequence ID" value="CAH1112286.1"/>
    <property type="molecule type" value="Genomic_DNA"/>
</dbReference>
<dbReference type="AlphaFoldDB" id="A0A9P0D6F0"/>
<keyword evidence="8" id="KW-0378">Hydrolase</keyword>
<dbReference type="Pfam" id="PF02148">
    <property type="entry name" value="zf-UBP"/>
    <property type="match status" value="1"/>
</dbReference>
<keyword evidence="7" id="KW-0833">Ubl conjugation pathway</keyword>
<keyword evidence="19" id="KW-1185">Reference proteome</keyword>
<evidence type="ECO:0000256" key="10">
    <source>
        <dbReference type="ARBA" id="ARBA00022833"/>
    </source>
</evidence>